<organism evidence="1 2">
    <name type="scientific">Caenorhabditis bovis</name>
    <dbReference type="NCBI Taxonomy" id="2654633"/>
    <lineage>
        <taxon>Eukaryota</taxon>
        <taxon>Metazoa</taxon>
        <taxon>Ecdysozoa</taxon>
        <taxon>Nematoda</taxon>
        <taxon>Chromadorea</taxon>
        <taxon>Rhabditida</taxon>
        <taxon>Rhabditina</taxon>
        <taxon>Rhabditomorpha</taxon>
        <taxon>Rhabditoidea</taxon>
        <taxon>Rhabditidae</taxon>
        <taxon>Peloderinae</taxon>
        <taxon>Caenorhabditis</taxon>
    </lineage>
</organism>
<dbReference type="Proteomes" id="UP000494206">
    <property type="component" value="Unassembled WGS sequence"/>
</dbReference>
<sequence length="107" mass="11767">MVDVYLKLNDTTMKMFEEMRDRIITEELAEFEQPKPPAQSSSHLDSPLSIQQLLRNTISNSAGPSNACLNPFAAPAPPLMNPFQLALCQSLATTTSFSPPASRHSPH</sequence>
<name>A0A8S1F6D0_9PELO</name>
<keyword evidence="2" id="KW-1185">Reference proteome</keyword>
<accession>A0A8S1F6D0</accession>
<evidence type="ECO:0000313" key="2">
    <source>
        <dbReference type="Proteomes" id="UP000494206"/>
    </source>
</evidence>
<comment type="caution">
    <text evidence="1">The sequence shown here is derived from an EMBL/GenBank/DDBJ whole genome shotgun (WGS) entry which is preliminary data.</text>
</comment>
<dbReference type="AlphaFoldDB" id="A0A8S1F6D0"/>
<dbReference type="EMBL" id="CADEPM010000008">
    <property type="protein sequence ID" value="CAB3409411.1"/>
    <property type="molecule type" value="Genomic_DNA"/>
</dbReference>
<evidence type="ECO:0000313" key="1">
    <source>
        <dbReference type="EMBL" id="CAB3409411.1"/>
    </source>
</evidence>
<gene>
    <name evidence="1" type="ORF">CBOVIS_LOCUS11066</name>
</gene>
<dbReference type="OrthoDB" id="10629908at2759"/>
<reference evidence="1 2" key="1">
    <citation type="submission" date="2020-04" db="EMBL/GenBank/DDBJ databases">
        <authorList>
            <person name="Laetsch R D."/>
            <person name="Stevens L."/>
            <person name="Kumar S."/>
            <person name="Blaxter L. M."/>
        </authorList>
    </citation>
    <scope>NUCLEOTIDE SEQUENCE [LARGE SCALE GENOMIC DNA]</scope>
</reference>
<protein>
    <submittedName>
        <fullName evidence="1">Uncharacterized protein</fullName>
    </submittedName>
</protein>
<proteinExistence type="predicted"/>